<dbReference type="HAMAP" id="MF_01536">
    <property type="entry name" value="UPF0344"/>
    <property type="match status" value="1"/>
</dbReference>
<name>A0A511UY48_9BACI</name>
<feature type="transmembrane region" description="Helical" evidence="5">
    <location>
        <begin position="70"/>
        <end position="88"/>
    </location>
</feature>
<gene>
    <name evidence="6" type="primary">yisL</name>
    <name evidence="6" type="ORF">CQU01_09390</name>
</gene>
<evidence type="ECO:0000256" key="2">
    <source>
        <dbReference type="ARBA" id="ARBA00022692"/>
    </source>
</evidence>
<dbReference type="InterPro" id="IPR010899">
    <property type="entry name" value="UPF0344"/>
</dbReference>
<evidence type="ECO:0000256" key="1">
    <source>
        <dbReference type="ARBA" id="ARBA00022475"/>
    </source>
</evidence>
<comment type="similarity">
    <text evidence="5">Belongs to the UPF0344 family.</text>
</comment>
<evidence type="ECO:0000256" key="5">
    <source>
        <dbReference type="HAMAP-Rule" id="MF_01536"/>
    </source>
</evidence>
<protein>
    <recommendedName>
        <fullName evidence="5">UPF0344 protein CQU01_09390</fullName>
    </recommendedName>
</protein>
<sequence>MNTHLHITSWVVALILLIVVVMLQRKGNEKGAKITQMILRLFYIIIIISGGMLVSEYFKHASGAMLGEVIAKTILGLWVITAMELIAVRMAKGRSTKGAWIQFVIAFLLTLILGFGRLPYGVHLFG</sequence>
<keyword evidence="4 5" id="KW-0472">Membrane</keyword>
<dbReference type="Proteomes" id="UP000321491">
    <property type="component" value="Unassembled WGS sequence"/>
</dbReference>
<dbReference type="EMBL" id="BJXW01000009">
    <property type="protein sequence ID" value="GEN30701.1"/>
    <property type="molecule type" value="Genomic_DNA"/>
</dbReference>
<dbReference type="Pfam" id="PF07457">
    <property type="entry name" value="DUF1516"/>
    <property type="match status" value="1"/>
</dbReference>
<keyword evidence="7" id="KW-1185">Reference proteome</keyword>
<comment type="subcellular location">
    <subcellularLocation>
        <location evidence="5">Cell membrane</location>
        <topology evidence="5">Multi-pass membrane protein</topology>
    </subcellularLocation>
</comment>
<dbReference type="GO" id="GO:0005886">
    <property type="term" value="C:plasma membrane"/>
    <property type="evidence" value="ECO:0007669"/>
    <property type="project" value="UniProtKB-SubCell"/>
</dbReference>
<proteinExistence type="inferred from homology"/>
<evidence type="ECO:0000313" key="6">
    <source>
        <dbReference type="EMBL" id="GEN30701.1"/>
    </source>
</evidence>
<feature type="transmembrane region" description="Helical" evidence="5">
    <location>
        <begin position="6"/>
        <end position="25"/>
    </location>
</feature>
<feature type="transmembrane region" description="Helical" evidence="5">
    <location>
        <begin position="37"/>
        <end position="58"/>
    </location>
</feature>
<keyword evidence="2 5" id="KW-0812">Transmembrane</keyword>
<dbReference type="OrthoDB" id="2365314at2"/>
<reference evidence="6 7" key="1">
    <citation type="submission" date="2019-07" db="EMBL/GenBank/DDBJ databases">
        <title>Whole genome shotgun sequence of Cerasibacillus quisquiliarum NBRC 102429.</title>
        <authorList>
            <person name="Hosoyama A."/>
            <person name="Uohara A."/>
            <person name="Ohji S."/>
            <person name="Ichikawa N."/>
        </authorList>
    </citation>
    <scope>NUCLEOTIDE SEQUENCE [LARGE SCALE GENOMIC DNA]</scope>
    <source>
        <strain evidence="6 7">NBRC 102429</strain>
    </source>
</reference>
<keyword evidence="1 5" id="KW-1003">Cell membrane</keyword>
<accession>A0A511UY48</accession>
<dbReference type="AlphaFoldDB" id="A0A511UY48"/>
<evidence type="ECO:0000313" key="7">
    <source>
        <dbReference type="Proteomes" id="UP000321491"/>
    </source>
</evidence>
<evidence type="ECO:0000256" key="4">
    <source>
        <dbReference type="ARBA" id="ARBA00023136"/>
    </source>
</evidence>
<organism evidence="6 7">
    <name type="scientific">Cerasibacillus quisquiliarum</name>
    <dbReference type="NCBI Taxonomy" id="227865"/>
    <lineage>
        <taxon>Bacteria</taxon>
        <taxon>Bacillati</taxon>
        <taxon>Bacillota</taxon>
        <taxon>Bacilli</taxon>
        <taxon>Bacillales</taxon>
        <taxon>Bacillaceae</taxon>
        <taxon>Cerasibacillus</taxon>
    </lineage>
</organism>
<feature type="transmembrane region" description="Helical" evidence="5">
    <location>
        <begin position="100"/>
        <end position="120"/>
    </location>
</feature>
<evidence type="ECO:0000256" key="3">
    <source>
        <dbReference type="ARBA" id="ARBA00022989"/>
    </source>
</evidence>
<comment type="caution">
    <text evidence="6">The sequence shown here is derived from an EMBL/GenBank/DDBJ whole genome shotgun (WGS) entry which is preliminary data.</text>
</comment>
<dbReference type="RefSeq" id="WP_146936201.1">
    <property type="nucleotide sequence ID" value="NZ_BJXW01000009.1"/>
</dbReference>
<keyword evidence="3 5" id="KW-1133">Transmembrane helix</keyword>